<dbReference type="PANTHER" id="PTHR46969">
    <property type="entry name" value="BIFUNCTIONAL PROTEIN HLDE"/>
    <property type="match status" value="1"/>
</dbReference>
<dbReference type="InterPro" id="IPR002173">
    <property type="entry name" value="Carboh/pur_kinase_PfkB_CS"/>
</dbReference>
<dbReference type="EMBL" id="JARGDL010000001">
    <property type="protein sequence ID" value="MDF1610727.1"/>
    <property type="molecule type" value="Genomic_DNA"/>
</dbReference>
<dbReference type="GO" id="GO:0016773">
    <property type="term" value="F:phosphotransferase activity, alcohol group as acceptor"/>
    <property type="evidence" value="ECO:0007669"/>
    <property type="project" value="InterPro"/>
</dbReference>
<evidence type="ECO:0000313" key="4">
    <source>
        <dbReference type="EMBL" id="MDF1610727.1"/>
    </source>
</evidence>
<organism evidence="4 5">
    <name type="scientific">Stygiobacter electus</name>
    <dbReference type="NCBI Taxonomy" id="3032292"/>
    <lineage>
        <taxon>Bacteria</taxon>
        <taxon>Pseudomonadati</taxon>
        <taxon>Ignavibacteriota</taxon>
        <taxon>Ignavibacteria</taxon>
        <taxon>Ignavibacteriales</taxon>
        <taxon>Melioribacteraceae</taxon>
        <taxon>Stygiobacter</taxon>
    </lineage>
</organism>
<keyword evidence="5" id="KW-1185">Reference proteome</keyword>
<gene>
    <name evidence="4" type="primary">rfaE1</name>
    <name evidence="4" type="ORF">P0M35_01070</name>
</gene>
<dbReference type="CDD" id="cd01172">
    <property type="entry name" value="RfaE_like"/>
    <property type="match status" value="1"/>
</dbReference>
<sequence length="331" mass="36338">MIDTTIAKLNKLKKSFLGKKIAIIGDLMLDSYFWGKVSRISPEAPVPIVAIDDEFYRFGGAANVALNIKTLGGFPIPVGVIGDDNDGKLLRNLFKESTITDIGILVDKTRPTTTKSRVIANNQHVVRIDKEKVNSIPPIIEKKIINLLKKEIKNIDAIILEDYNKGVLTSTLIDEVINLANNNNKIVTVDPKFNNFFSYKNVTVFKPNRKETEDALGIRLGAKEDISNAGKILLDKLNAKFILITLGEDGIALFEKNKTEKRIPTKARKVADVSGAGDTVISTLTMALCAGADIYDATYLANFAGGLVCQEVGIVPINLDYLFDSVKEELL</sequence>
<keyword evidence="2 4" id="KW-0418">Kinase</keyword>
<evidence type="ECO:0000313" key="5">
    <source>
        <dbReference type="Proteomes" id="UP001221302"/>
    </source>
</evidence>
<dbReference type="InterPro" id="IPR011611">
    <property type="entry name" value="PfkB_dom"/>
</dbReference>
<comment type="caution">
    <text evidence="4">The sequence shown here is derived from an EMBL/GenBank/DDBJ whole genome shotgun (WGS) entry which is preliminary data.</text>
</comment>
<dbReference type="PANTHER" id="PTHR46969:SF1">
    <property type="entry name" value="BIFUNCTIONAL PROTEIN HLDE"/>
    <property type="match status" value="1"/>
</dbReference>
<name>A0AAE3TCR7_9BACT</name>
<dbReference type="RefSeq" id="WP_321534492.1">
    <property type="nucleotide sequence ID" value="NZ_JARGDL010000001.1"/>
</dbReference>
<dbReference type="Proteomes" id="UP001221302">
    <property type="component" value="Unassembled WGS sequence"/>
</dbReference>
<proteinExistence type="predicted"/>
<dbReference type="SUPFAM" id="SSF53613">
    <property type="entry name" value="Ribokinase-like"/>
    <property type="match status" value="1"/>
</dbReference>
<dbReference type="InterPro" id="IPR011913">
    <property type="entry name" value="RfaE_dom_I"/>
</dbReference>
<dbReference type="Gene3D" id="3.40.1190.20">
    <property type="match status" value="1"/>
</dbReference>
<dbReference type="PROSITE" id="PS00583">
    <property type="entry name" value="PFKB_KINASES_1"/>
    <property type="match status" value="1"/>
</dbReference>
<dbReference type="InterPro" id="IPR029056">
    <property type="entry name" value="Ribokinase-like"/>
</dbReference>
<dbReference type="NCBIfam" id="TIGR02198">
    <property type="entry name" value="rfaE_dom_I"/>
    <property type="match status" value="1"/>
</dbReference>
<evidence type="ECO:0000256" key="1">
    <source>
        <dbReference type="ARBA" id="ARBA00022679"/>
    </source>
</evidence>
<dbReference type="GO" id="GO:0033786">
    <property type="term" value="F:heptose-1-phosphate adenylyltransferase activity"/>
    <property type="evidence" value="ECO:0007669"/>
    <property type="project" value="TreeGrafter"/>
</dbReference>
<dbReference type="AlphaFoldDB" id="A0AAE3TCR7"/>
<dbReference type="GO" id="GO:0005829">
    <property type="term" value="C:cytosol"/>
    <property type="evidence" value="ECO:0007669"/>
    <property type="project" value="TreeGrafter"/>
</dbReference>
<reference evidence="4" key="1">
    <citation type="submission" date="2023-03" db="EMBL/GenBank/DDBJ databases">
        <title>Stygiobacter electus gen. nov., sp. nov., facultatively anaerobic thermotolerant bacterium of the class Ignavibacteria from a well of Yessentuki mineral water deposit.</title>
        <authorList>
            <person name="Podosokorskaya O.A."/>
            <person name="Elcheninov A.G."/>
            <person name="Petrova N.F."/>
            <person name="Zavarzina D.G."/>
            <person name="Kublanov I.V."/>
            <person name="Merkel A.Y."/>
        </authorList>
    </citation>
    <scope>NUCLEOTIDE SEQUENCE</scope>
    <source>
        <strain evidence="4">09-Me</strain>
    </source>
</reference>
<protein>
    <submittedName>
        <fullName evidence="4">D-glycero-beta-D-manno-heptose-7-phosphate kinase</fullName>
    </submittedName>
</protein>
<evidence type="ECO:0000256" key="2">
    <source>
        <dbReference type="ARBA" id="ARBA00022777"/>
    </source>
</evidence>
<evidence type="ECO:0000259" key="3">
    <source>
        <dbReference type="Pfam" id="PF00294"/>
    </source>
</evidence>
<feature type="domain" description="Carbohydrate kinase PfkB" evidence="3">
    <location>
        <begin position="19"/>
        <end position="313"/>
    </location>
</feature>
<keyword evidence="1" id="KW-0808">Transferase</keyword>
<dbReference type="Pfam" id="PF00294">
    <property type="entry name" value="PfkB"/>
    <property type="match status" value="1"/>
</dbReference>
<dbReference type="GO" id="GO:0033785">
    <property type="term" value="F:heptose 7-phosphate kinase activity"/>
    <property type="evidence" value="ECO:0007669"/>
    <property type="project" value="TreeGrafter"/>
</dbReference>
<accession>A0AAE3TCR7</accession>